<keyword evidence="3" id="KW-1185">Reference proteome</keyword>
<protein>
    <submittedName>
        <fullName evidence="2">Antibiotic biosynthesis monooxygenase</fullName>
    </submittedName>
</protein>
<evidence type="ECO:0000313" key="3">
    <source>
        <dbReference type="Proteomes" id="UP000583556"/>
    </source>
</evidence>
<accession>A0A7Y0BQ26</accession>
<dbReference type="SUPFAM" id="SSF54909">
    <property type="entry name" value="Dimeric alpha+beta barrel"/>
    <property type="match status" value="1"/>
</dbReference>
<sequence length="116" mass="13089">MPILIAGTIDFDPTRAEAAIRDGEPYIEASRREKGCIAYNWALDPLVPGRVHVYEEWEDEPALAGHFRDQSYVSMRDHLGQYGLIKSSVRKYRCDAVASVYDSKGVPRPDFQAEGE</sequence>
<dbReference type="EMBL" id="JABBGM010000005">
    <property type="protein sequence ID" value="NML94515.1"/>
    <property type="molecule type" value="Genomic_DNA"/>
</dbReference>
<evidence type="ECO:0000259" key="1">
    <source>
        <dbReference type="PROSITE" id="PS51725"/>
    </source>
</evidence>
<dbReference type="Gene3D" id="3.30.70.100">
    <property type="match status" value="1"/>
</dbReference>
<dbReference type="InterPro" id="IPR011008">
    <property type="entry name" value="Dimeric_a/b-barrel"/>
</dbReference>
<gene>
    <name evidence="2" type="ORF">HHL27_12650</name>
</gene>
<dbReference type="AlphaFoldDB" id="A0A7Y0BQ26"/>
<reference evidence="2 3" key="1">
    <citation type="submission" date="2020-04" db="EMBL/GenBank/DDBJ databases">
        <title>Novosphingobium sp. TW-4 isolated from soil.</title>
        <authorList>
            <person name="Dahal R.H."/>
            <person name="Chaudhary D.K."/>
        </authorList>
    </citation>
    <scope>NUCLEOTIDE SEQUENCE [LARGE SCALE GENOMIC DNA]</scope>
    <source>
        <strain evidence="2 3">TW-4</strain>
    </source>
</reference>
<dbReference type="GO" id="GO:0004497">
    <property type="term" value="F:monooxygenase activity"/>
    <property type="evidence" value="ECO:0007669"/>
    <property type="project" value="UniProtKB-KW"/>
</dbReference>
<name>A0A7Y0BQ26_9SPHN</name>
<feature type="domain" description="ABM" evidence="1">
    <location>
        <begin position="3"/>
        <end position="92"/>
    </location>
</feature>
<dbReference type="Pfam" id="PF03992">
    <property type="entry name" value="ABM"/>
    <property type="match status" value="1"/>
</dbReference>
<proteinExistence type="predicted"/>
<keyword evidence="2" id="KW-0503">Monooxygenase</keyword>
<dbReference type="InterPro" id="IPR007138">
    <property type="entry name" value="ABM_dom"/>
</dbReference>
<organism evidence="2 3">
    <name type="scientific">Novosphingobium olei</name>
    <dbReference type="NCBI Taxonomy" id="2728851"/>
    <lineage>
        <taxon>Bacteria</taxon>
        <taxon>Pseudomonadati</taxon>
        <taxon>Pseudomonadota</taxon>
        <taxon>Alphaproteobacteria</taxon>
        <taxon>Sphingomonadales</taxon>
        <taxon>Sphingomonadaceae</taxon>
        <taxon>Novosphingobium</taxon>
    </lineage>
</organism>
<evidence type="ECO:0000313" key="2">
    <source>
        <dbReference type="EMBL" id="NML94515.1"/>
    </source>
</evidence>
<keyword evidence="2" id="KW-0560">Oxidoreductase</keyword>
<dbReference type="Proteomes" id="UP000583556">
    <property type="component" value="Unassembled WGS sequence"/>
</dbReference>
<dbReference type="PROSITE" id="PS51725">
    <property type="entry name" value="ABM"/>
    <property type="match status" value="1"/>
</dbReference>
<comment type="caution">
    <text evidence="2">The sequence shown here is derived from an EMBL/GenBank/DDBJ whole genome shotgun (WGS) entry which is preliminary data.</text>
</comment>
<dbReference type="RefSeq" id="WP_169493794.1">
    <property type="nucleotide sequence ID" value="NZ_JABBGM010000005.1"/>
</dbReference>